<feature type="transmembrane region" description="Helical" evidence="10">
    <location>
        <begin position="99"/>
        <end position="119"/>
    </location>
</feature>
<feature type="transmembrane region" description="Helical" evidence="10">
    <location>
        <begin position="469"/>
        <end position="491"/>
    </location>
</feature>
<proteinExistence type="inferred from homology"/>
<dbReference type="KEGG" id="cpri:FZC34_02585"/>
<dbReference type="GO" id="GO:0005471">
    <property type="term" value="F:ATP:ADP antiporter activity"/>
    <property type="evidence" value="ECO:0007669"/>
    <property type="project" value="InterPro"/>
</dbReference>
<feature type="transmembrane region" description="Helical" evidence="10">
    <location>
        <begin position="356"/>
        <end position="375"/>
    </location>
</feature>
<dbReference type="AlphaFoldDB" id="A0A5C0UF96"/>
<dbReference type="Pfam" id="PF03219">
    <property type="entry name" value="TLC"/>
    <property type="match status" value="1"/>
</dbReference>
<evidence type="ECO:0000256" key="10">
    <source>
        <dbReference type="RuleBase" id="RU363121"/>
    </source>
</evidence>
<evidence type="ECO:0000256" key="8">
    <source>
        <dbReference type="ARBA" id="ARBA00023136"/>
    </source>
</evidence>
<feature type="transmembrane region" description="Helical" evidence="10">
    <location>
        <begin position="332"/>
        <end position="349"/>
    </location>
</feature>
<reference evidence="11 12" key="1">
    <citation type="submission" date="2019-08" db="EMBL/GenBank/DDBJ databases">
        <title>Highly reduced genomes of protist endosymbionts show evolutionary convergence.</title>
        <authorList>
            <person name="George E."/>
            <person name="Husnik F."/>
            <person name="Tashyreva D."/>
            <person name="Prokopchuk G."/>
            <person name="Horak A."/>
            <person name="Kwong W.K."/>
            <person name="Lukes J."/>
            <person name="Keeling P.J."/>
        </authorList>
    </citation>
    <scope>NUCLEOTIDE SEQUENCE [LARGE SCALE GENOMIC DNA]</scope>
    <source>
        <strain evidence="11">1604LC</strain>
    </source>
</reference>
<keyword evidence="6 10" id="KW-0067">ATP-binding</keyword>
<evidence type="ECO:0000256" key="6">
    <source>
        <dbReference type="ARBA" id="ARBA00022840"/>
    </source>
</evidence>
<feature type="transmembrane region" description="Helical" evidence="10">
    <location>
        <begin position="269"/>
        <end position="292"/>
    </location>
</feature>
<evidence type="ECO:0000256" key="4">
    <source>
        <dbReference type="ARBA" id="ARBA00022692"/>
    </source>
</evidence>
<feature type="transmembrane region" description="Helical" evidence="10">
    <location>
        <begin position="32"/>
        <end position="49"/>
    </location>
</feature>
<feature type="transmembrane region" description="Helical" evidence="10">
    <location>
        <begin position="156"/>
        <end position="177"/>
    </location>
</feature>
<sequence>MNQNIKANMLSNLLGKIVSLFFPIKKTEIKKYLPTAMMMFIILFNYNVVRTLKDALIIADRISGAEAVNFLKTFVVLPASIIFVLLYSKISNMFSKTNVFYVCIAPFIVFNIVFTYILYPNVGSLHPSAESIQALKLAYPKLRSVFPAYGLWTYSLYYTFSELWGTVGMTLLFWQFANRIVKSEESKRFYPSFGLVGNIGFTIASFMVMNVVSSPSSFAQNFTYIMNVVIILSLVLVAIYWGINKYVLTDEDIDCNINKPKKKKVKPSLVESFKIIFSSKYLGCIMLLIFSYNSMINLVEVTWKSQVKAYTFSNDAEAARSGYTALIAKTNAYTGSVSILLFATANFLLSRFKWAVSASITPIIMVSTSILFFLFTVFPKFAGPLTSMLSVTPLFLAVIMGAIQNVASKSTKYSLFDPTKEMTYIPLDSELKSKGKAAVDIAGSRISKSFGGLVQLFLLFVTGGSQLDIAPYLMIFIVTIGVIWFVAIKLLSKQYDEALKSDKCE</sequence>
<dbReference type="PANTHER" id="PTHR31187:SF1">
    <property type="entry name" value="ADP,ATP CARRIER PROTEIN 1"/>
    <property type="match status" value="1"/>
</dbReference>
<comment type="function">
    <text evidence="9">Provides the rickettsial cell with host ATP in exchange for rickettsial ADP. This is an obligate exchange system. This energy acquiring activity is an important component of rickettsial parasitism.</text>
</comment>
<dbReference type="Proteomes" id="UP000325004">
    <property type="component" value="Chromosome"/>
</dbReference>
<dbReference type="NCBIfam" id="TIGR00769">
    <property type="entry name" value="AAA"/>
    <property type="match status" value="1"/>
</dbReference>
<keyword evidence="8 10" id="KW-0472">Membrane</keyword>
<name>A0A5C0UF96_9PROT</name>
<dbReference type="OrthoDB" id="19786at2"/>
<dbReference type="EMBL" id="CP043316">
    <property type="protein sequence ID" value="QEK38776.1"/>
    <property type="molecule type" value="Genomic_DNA"/>
</dbReference>
<feature type="transmembrane region" description="Helical" evidence="10">
    <location>
        <begin position="381"/>
        <end position="403"/>
    </location>
</feature>
<keyword evidence="4 10" id="KW-0812">Transmembrane</keyword>
<evidence type="ECO:0000256" key="5">
    <source>
        <dbReference type="ARBA" id="ARBA00022741"/>
    </source>
</evidence>
<comment type="subcellular location">
    <subcellularLocation>
        <location evidence="1">Cell membrane</location>
        <topology evidence="1">Multi-pass membrane protein</topology>
    </subcellularLocation>
    <subcellularLocation>
        <location evidence="10">Membrane</location>
        <topology evidence="10">Multi-pass membrane protein</topology>
    </subcellularLocation>
</comment>
<dbReference type="PANTHER" id="PTHR31187">
    <property type="match status" value="1"/>
</dbReference>
<dbReference type="RefSeq" id="WP_148971897.1">
    <property type="nucleotide sequence ID" value="NZ_CP043316.1"/>
</dbReference>
<keyword evidence="12" id="KW-1185">Reference proteome</keyword>
<comment type="similarity">
    <text evidence="2 10">Belongs to the ADP/ATP translocase tlc family.</text>
</comment>
<evidence type="ECO:0000256" key="3">
    <source>
        <dbReference type="ARBA" id="ARBA00022448"/>
    </source>
</evidence>
<accession>A0A5C0UF96</accession>
<evidence type="ECO:0000313" key="11">
    <source>
        <dbReference type="EMBL" id="QEK38776.1"/>
    </source>
</evidence>
<protein>
    <recommendedName>
        <fullName evidence="10">ADP,ATP carrier protein</fullName>
    </recommendedName>
</protein>
<keyword evidence="3 10" id="KW-0813">Transport</keyword>
<dbReference type="InterPro" id="IPR004667">
    <property type="entry name" value="ADP_ATP_car_bac_type"/>
</dbReference>
<evidence type="ECO:0000256" key="1">
    <source>
        <dbReference type="ARBA" id="ARBA00004651"/>
    </source>
</evidence>
<organism evidence="11 12">
    <name type="scientific">Candidatus Cytomitobacter primus</name>
    <dbReference type="NCBI Taxonomy" id="2066024"/>
    <lineage>
        <taxon>Bacteria</taxon>
        <taxon>Pseudomonadati</taxon>
        <taxon>Pseudomonadota</taxon>
        <taxon>Alphaproteobacteria</taxon>
        <taxon>Holosporales</taxon>
        <taxon>Holosporaceae</taxon>
        <taxon>Candidatus Cytomitobacter</taxon>
    </lineage>
</organism>
<dbReference type="SUPFAM" id="SSF103473">
    <property type="entry name" value="MFS general substrate transporter"/>
    <property type="match status" value="1"/>
</dbReference>
<dbReference type="InterPro" id="IPR036259">
    <property type="entry name" value="MFS_trans_sf"/>
</dbReference>
<feature type="transmembrane region" description="Helical" evidence="10">
    <location>
        <begin position="224"/>
        <end position="243"/>
    </location>
</feature>
<keyword evidence="5 10" id="KW-0547">Nucleotide-binding</keyword>
<feature type="transmembrane region" description="Helical" evidence="10">
    <location>
        <begin position="189"/>
        <end position="212"/>
    </location>
</feature>
<keyword evidence="7 10" id="KW-1133">Transmembrane helix</keyword>
<evidence type="ECO:0000256" key="9">
    <source>
        <dbReference type="ARBA" id="ARBA00024792"/>
    </source>
</evidence>
<dbReference type="GO" id="GO:0005524">
    <property type="term" value="F:ATP binding"/>
    <property type="evidence" value="ECO:0007669"/>
    <property type="project" value="UniProtKB-KW"/>
</dbReference>
<feature type="transmembrane region" description="Helical" evidence="10">
    <location>
        <begin position="69"/>
        <end position="87"/>
    </location>
</feature>
<evidence type="ECO:0000313" key="12">
    <source>
        <dbReference type="Proteomes" id="UP000325004"/>
    </source>
</evidence>
<dbReference type="GO" id="GO:0005886">
    <property type="term" value="C:plasma membrane"/>
    <property type="evidence" value="ECO:0007669"/>
    <property type="project" value="UniProtKB-SubCell"/>
</dbReference>
<gene>
    <name evidence="11" type="ORF">FZC34_02585</name>
</gene>
<evidence type="ECO:0000256" key="7">
    <source>
        <dbReference type="ARBA" id="ARBA00022989"/>
    </source>
</evidence>
<evidence type="ECO:0000256" key="2">
    <source>
        <dbReference type="ARBA" id="ARBA00007127"/>
    </source>
</evidence>
<feature type="transmembrane region" description="Helical" evidence="10">
    <location>
        <begin position="446"/>
        <end position="463"/>
    </location>
</feature>